<reference evidence="1 2" key="1">
    <citation type="submission" date="2019-09" db="EMBL/GenBank/DDBJ databases">
        <title>Nocardioides panacisoli sp. nov., isolated from the soil of a ginseng field.</title>
        <authorList>
            <person name="Cho C."/>
        </authorList>
    </citation>
    <scope>NUCLEOTIDE SEQUENCE [LARGE SCALE GENOMIC DNA]</scope>
    <source>
        <strain evidence="1 2">BN140041</strain>
    </source>
</reference>
<dbReference type="RefSeq" id="WP_149749843.1">
    <property type="nucleotide sequence ID" value="NZ_VUJW01000003.1"/>
</dbReference>
<dbReference type="AlphaFoldDB" id="A0A5B1M4V1"/>
<dbReference type="EMBL" id="VUJW01000003">
    <property type="protein sequence ID" value="KAA1427478.1"/>
    <property type="molecule type" value="Genomic_DNA"/>
</dbReference>
<reference evidence="1 2" key="2">
    <citation type="submission" date="2019-09" db="EMBL/GenBank/DDBJ databases">
        <authorList>
            <person name="Jin C."/>
        </authorList>
    </citation>
    <scope>NUCLEOTIDE SEQUENCE [LARGE SCALE GENOMIC DNA]</scope>
    <source>
        <strain evidence="1 2">BN140041</strain>
    </source>
</reference>
<keyword evidence="2" id="KW-1185">Reference proteome</keyword>
<evidence type="ECO:0008006" key="3">
    <source>
        <dbReference type="Google" id="ProtNLM"/>
    </source>
</evidence>
<dbReference type="Proteomes" id="UP000324351">
    <property type="component" value="Unassembled WGS sequence"/>
</dbReference>
<protein>
    <recommendedName>
        <fullName evidence="3">SGNH/GDSL hydrolase family protein</fullName>
    </recommendedName>
</protein>
<name>A0A5B1M4V1_9ACTN</name>
<organism evidence="1 2">
    <name type="scientific">Nocardioides antri</name>
    <dbReference type="NCBI Taxonomy" id="2607659"/>
    <lineage>
        <taxon>Bacteria</taxon>
        <taxon>Bacillati</taxon>
        <taxon>Actinomycetota</taxon>
        <taxon>Actinomycetes</taxon>
        <taxon>Propionibacteriales</taxon>
        <taxon>Nocardioidaceae</taxon>
        <taxon>Nocardioides</taxon>
    </lineage>
</organism>
<sequence>MSLELRARARKLRNRWVNLELQRLEAVRRQLQRGEVDVLALGDSSFTTPSPRDTDLRMIPELISERLDGARVATVAGPGFSGFLFGEMLRVLGTLDQRPKAVVFSCPIRTNTMVHIRHHPRYSYPTTHQALAATRSARHRIRAIGRGYDPTPEDYAAFGRLPVRSRWSGETTIDGFRNQLKGMGKPPWPDETERVLFDYFHGEVIEPDDKDLPQLTEFGTRLNEYGVPAVAYWTLPPLERGERHYPGEFTDHVRANWELVRKTLTAEAEGLTVVESDLVDEDFEDSQNATEHYSFTGRSKIADDVTAVVRQTWR</sequence>
<evidence type="ECO:0000313" key="2">
    <source>
        <dbReference type="Proteomes" id="UP000324351"/>
    </source>
</evidence>
<evidence type="ECO:0000313" key="1">
    <source>
        <dbReference type="EMBL" id="KAA1427478.1"/>
    </source>
</evidence>
<proteinExistence type="predicted"/>
<comment type="caution">
    <text evidence="1">The sequence shown here is derived from an EMBL/GenBank/DDBJ whole genome shotgun (WGS) entry which is preliminary data.</text>
</comment>
<accession>A0A5B1M4V1</accession>
<gene>
    <name evidence="1" type="ORF">F0U47_08395</name>
</gene>